<dbReference type="AlphaFoldDB" id="A0A0C9W595"/>
<dbReference type="HOGENOM" id="CLU_1457846_0_0_1"/>
<name>A0A0C9W595_SPHS4</name>
<dbReference type="Proteomes" id="UP000054279">
    <property type="component" value="Unassembled WGS sequence"/>
</dbReference>
<evidence type="ECO:0008006" key="3">
    <source>
        <dbReference type="Google" id="ProtNLM"/>
    </source>
</evidence>
<reference evidence="1 2" key="1">
    <citation type="submission" date="2014-06" db="EMBL/GenBank/DDBJ databases">
        <title>Evolutionary Origins and Diversification of the Mycorrhizal Mutualists.</title>
        <authorList>
            <consortium name="DOE Joint Genome Institute"/>
            <consortium name="Mycorrhizal Genomics Consortium"/>
            <person name="Kohler A."/>
            <person name="Kuo A."/>
            <person name="Nagy L.G."/>
            <person name="Floudas D."/>
            <person name="Copeland A."/>
            <person name="Barry K.W."/>
            <person name="Cichocki N."/>
            <person name="Veneault-Fourrey C."/>
            <person name="LaButti K."/>
            <person name="Lindquist E.A."/>
            <person name="Lipzen A."/>
            <person name="Lundell T."/>
            <person name="Morin E."/>
            <person name="Murat C."/>
            <person name="Riley R."/>
            <person name="Ohm R."/>
            <person name="Sun H."/>
            <person name="Tunlid A."/>
            <person name="Henrissat B."/>
            <person name="Grigoriev I.V."/>
            <person name="Hibbett D.S."/>
            <person name="Martin F."/>
        </authorList>
    </citation>
    <scope>NUCLEOTIDE SEQUENCE [LARGE SCALE GENOMIC DNA]</scope>
    <source>
        <strain evidence="1 2">SS14</strain>
    </source>
</reference>
<organism evidence="1 2">
    <name type="scientific">Sphaerobolus stellatus (strain SS14)</name>
    <dbReference type="NCBI Taxonomy" id="990650"/>
    <lineage>
        <taxon>Eukaryota</taxon>
        <taxon>Fungi</taxon>
        <taxon>Dikarya</taxon>
        <taxon>Basidiomycota</taxon>
        <taxon>Agaricomycotina</taxon>
        <taxon>Agaricomycetes</taxon>
        <taxon>Phallomycetidae</taxon>
        <taxon>Geastrales</taxon>
        <taxon>Sphaerobolaceae</taxon>
        <taxon>Sphaerobolus</taxon>
    </lineage>
</organism>
<protein>
    <recommendedName>
        <fullName evidence="3">AMP-dependent synthetase/ligase domain-containing protein</fullName>
    </recommendedName>
</protein>
<proteinExistence type="predicted"/>
<sequence>MPSSTSRYPWSKFLTLDQIYEWHRIHSTDIPTFVYHDEHHETSVTWGRLGAAIEKSIKIIQNTIDGGSYSQETNNPAVVAILSDSDTLTYTAFILAHLRLTHSTDSQSLLPFLLSTRNSAIAIAGLLKAKNAKYLWVTEGPMEKLAQEALLSFNDDPPRLLAFPKFSELYTDDIKTYNAAAFQSQE</sequence>
<keyword evidence="2" id="KW-1185">Reference proteome</keyword>
<accession>A0A0C9W595</accession>
<evidence type="ECO:0000313" key="1">
    <source>
        <dbReference type="EMBL" id="KIJ46938.1"/>
    </source>
</evidence>
<dbReference type="EMBL" id="KN837105">
    <property type="protein sequence ID" value="KIJ46938.1"/>
    <property type="molecule type" value="Genomic_DNA"/>
</dbReference>
<feature type="non-terminal residue" evidence="1">
    <location>
        <position position="186"/>
    </location>
</feature>
<gene>
    <name evidence="1" type="ORF">M422DRAFT_249684</name>
</gene>
<evidence type="ECO:0000313" key="2">
    <source>
        <dbReference type="Proteomes" id="UP000054279"/>
    </source>
</evidence>
<dbReference type="OrthoDB" id="3047472at2759"/>